<dbReference type="InterPro" id="IPR036291">
    <property type="entry name" value="NAD(P)-bd_dom_sf"/>
</dbReference>
<gene>
    <name evidence="3" type="ORF">CHS0354_034797</name>
</gene>
<protein>
    <submittedName>
        <fullName evidence="3">Uncharacterized protein</fullName>
    </submittedName>
</protein>
<comment type="caution">
    <text evidence="3">The sequence shown here is derived from an EMBL/GenBank/DDBJ whole genome shotgun (WGS) entry which is preliminary data.</text>
</comment>
<accession>A0AAE0VJG8</accession>
<dbReference type="InterPro" id="IPR002347">
    <property type="entry name" value="SDR_fam"/>
</dbReference>
<feature type="compositionally biased region" description="Basic and acidic residues" evidence="2">
    <location>
        <begin position="1"/>
        <end position="20"/>
    </location>
</feature>
<name>A0AAE0VJG8_9BIVA</name>
<proteinExistence type="inferred from homology"/>
<reference evidence="3" key="2">
    <citation type="journal article" date="2021" name="Genome Biol. Evol.">
        <title>Developing a high-quality reference genome for a parasitic bivalve with doubly uniparental inheritance (Bivalvia: Unionida).</title>
        <authorList>
            <person name="Smith C.H."/>
        </authorList>
    </citation>
    <scope>NUCLEOTIDE SEQUENCE</scope>
    <source>
        <strain evidence="3">CHS0354</strain>
        <tissue evidence="3">Mantle</tissue>
    </source>
</reference>
<dbReference type="PANTHER" id="PTHR43943:SF2">
    <property type="entry name" value="DEHYDROGENASE_REDUCTASE 4"/>
    <property type="match status" value="1"/>
</dbReference>
<organism evidence="3 4">
    <name type="scientific">Potamilus streckersoni</name>
    <dbReference type="NCBI Taxonomy" id="2493646"/>
    <lineage>
        <taxon>Eukaryota</taxon>
        <taxon>Metazoa</taxon>
        <taxon>Spiralia</taxon>
        <taxon>Lophotrochozoa</taxon>
        <taxon>Mollusca</taxon>
        <taxon>Bivalvia</taxon>
        <taxon>Autobranchia</taxon>
        <taxon>Heteroconchia</taxon>
        <taxon>Palaeoheterodonta</taxon>
        <taxon>Unionida</taxon>
        <taxon>Unionoidea</taxon>
        <taxon>Unionidae</taxon>
        <taxon>Ambleminae</taxon>
        <taxon>Lampsilini</taxon>
        <taxon>Potamilus</taxon>
    </lineage>
</organism>
<comment type="similarity">
    <text evidence="1">Belongs to the short-chain dehydrogenases/reductases (SDR) family.</text>
</comment>
<dbReference type="GO" id="GO:0004090">
    <property type="term" value="F:carbonyl reductase (NADPH) activity"/>
    <property type="evidence" value="ECO:0007669"/>
    <property type="project" value="TreeGrafter"/>
</dbReference>
<reference evidence="3" key="3">
    <citation type="submission" date="2023-05" db="EMBL/GenBank/DDBJ databases">
        <authorList>
            <person name="Smith C.H."/>
        </authorList>
    </citation>
    <scope>NUCLEOTIDE SEQUENCE</scope>
    <source>
        <strain evidence="3">CHS0354</strain>
        <tissue evidence="3">Mantle</tissue>
    </source>
</reference>
<evidence type="ECO:0000256" key="1">
    <source>
        <dbReference type="ARBA" id="ARBA00006484"/>
    </source>
</evidence>
<dbReference type="EMBL" id="JAEAOA010002045">
    <property type="protein sequence ID" value="KAK3579000.1"/>
    <property type="molecule type" value="Genomic_DNA"/>
</dbReference>
<reference evidence="3" key="1">
    <citation type="journal article" date="2021" name="Genome Biol. Evol.">
        <title>A High-Quality Reference Genome for a Parasitic Bivalve with Doubly Uniparental Inheritance (Bivalvia: Unionida).</title>
        <authorList>
            <person name="Smith C.H."/>
        </authorList>
    </citation>
    <scope>NUCLEOTIDE SEQUENCE</scope>
    <source>
        <strain evidence="3">CHS0354</strain>
    </source>
</reference>
<dbReference type="Gene3D" id="3.40.50.720">
    <property type="entry name" value="NAD(P)-binding Rossmann-like Domain"/>
    <property type="match status" value="1"/>
</dbReference>
<dbReference type="Pfam" id="PF13561">
    <property type="entry name" value="adh_short_C2"/>
    <property type="match status" value="1"/>
</dbReference>
<evidence type="ECO:0000256" key="2">
    <source>
        <dbReference type="SAM" id="MobiDB-lite"/>
    </source>
</evidence>
<keyword evidence="4" id="KW-1185">Reference proteome</keyword>
<evidence type="ECO:0000313" key="4">
    <source>
        <dbReference type="Proteomes" id="UP001195483"/>
    </source>
</evidence>
<dbReference type="PANTHER" id="PTHR43943">
    <property type="entry name" value="DEHYDROGENASE/REDUCTASE (SDR FAMILY) MEMBER 4"/>
    <property type="match status" value="1"/>
</dbReference>
<dbReference type="PRINTS" id="PR00081">
    <property type="entry name" value="GDHRDH"/>
</dbReference>
<evidence type="ECO:0000313" key="3">
    <source>
        <dbReference type="EMBL" id="KAK3579000.1"/>
    </source>
</evidence>
<dbReference type="SUPFAM" id="SSF51735">
    <property type="entry name" value="NAD(P)-binding Rossmann-fold domains"/>
    <property type="match status" value="1"/>
</dbReference>
<dbReference type="Proteomes" id="UP001195483">
    <property type="component" value="Unassembled WGS sequence"/>
</dbReference>
<feature type="region of interest" description="Disordered" evidence="2">
    <location>
        <begin position="1"/>
        <end position="28"/>
    </location>
</feature>
<dbReference type="AlphaFoldDB" id="A0AAE0VJG8"/>
<sequence length="127" mass="13512">MDGHKNGLSRRSTECKDHRLAGATFSPSESAAMPKTGLVALARSLVHQLSPKNIRVNCVSPGTVKTHFGGQLWQSQTAAEENVKTVPMKRFAEPEEIAGAVSFLASDDASYITGENIVVSGGMTARL</sequence>